<feature type="region of interest" description="Disordered" evidence="7">
    <location>
        <begin position="476"/>
        <end position="507"/>
    </location>
</feature>
<feature type="domain" description="DEAD-box RNA helicase Q" evidence="10">
    <location>
        <begin position="5"/>
        <end position="34"/>
    </location>
</feature>
<dbReference type="CDD" id="cd18787">
    <property type="entry name" value="SF2_C_DEAD"/>
    <property type="match status" value="1"/>
</dbReference>
<evidence type="ECO:0000256" key="3">
    <source>
        <dbReference type="ARBA" id="ARBA00022806"/>
    </source>
</evidence>
<reference evidence="11" key="1">
    <citation type="submission" date="2020-10" db="EMBL/GenBank/DDBJ databases">
        <title>Unveiling of a novel bifunctional photoreceptor, Dualchrome1, isolated from a cosmopolitan green alga.</title>
        <authorList>
            <person name="Suzuki S."/>
            <person name="Kawachi M."/>
        </authorList>
    </citation>
    <scope>NUCLEOTIDE SEQUENCE</scope>
    <source>
        <strain evidence="11">NIES 2893</strain>
    </source>
</reference>
<evidence type="ECO:0000259" key="10">
    <source>
        <dbReference type="PROSITE" id="PS51195"/>
    </source>
</evidence>
<dbReference type="AlphaFoldDB" id="A0A830HUI7"/>
<gene>
    <name evidence="11" type="ORF">PPROV_000733400</name>
</gene>
<dbReference type="PROSITE" id="PS51195">
    <property type="entry name" value="Q_MOTIF"/>
    <property type="match status" value="1"/>
</dbReference>
<dbReference type="EMBL" id="BNJQ01000021">
    <property type="protein sequence ID" value="GHP08597.1"/>
    <property type="molecule type" value="Genomic_DNA"/>
</dbReference>
<accession>A0A830HUI7</accession>
<dbReference type="OrthoDB" id="10261904at2759"/>
<dbReference type="SUPFAM" id="SSF52540">
    <property type="entry name" value="P-loop containing nucleoside triphosphate hydrolases"/>
    <property type="match status" value="1"/>
</dbReference>
<dbReference type="PROSITE" id="PS51192">
    <property type="entry name" value="HELICASE_ATP_BIND_1"/>
    <property type="match status" value="1"/>
</dbReference>
<dbReference type="InterPro" id="IPR001650">
    <property type="entry name" value="Helicase_C-like"/>
</dbReference>
<keyword evidence="12" id="KW-1185">Reference proteome</keyword>
<dbReference type="PROSITE" id="PS51194">
    <property type="entry name" value="HELICASE_CTER"/>
    <property type="match status" value="1"/>
</dbReference>
<evidence type="ECO:0000259" key="9">
    <source>
        <dbReference type="PROSITE" id="PS51194"/>
    </source>
</evidence>
<evidence type="ECO:0000256" key="4">
    <source>
        <dbReference type="ARBA" id="ARBA00022840"/>
    </source>
</evidence>
<dbReference type="GO" id="GO:0003724">
    <property type="term" value="F:RNA helicase activity"/>
    <property type="evidence" value="ECO:0007669"/>
    <property type="project" value="InterPro"/>
</dbReference>
<sequence>MASSSAWSELGVCVELVECLTDRLHFREPSAIQAASIPHALAGRDVVALARTGSGKTAAFALPILQHMLDAVSAGPSLTKKIVRRHHPSCAFALCMAPTRELAIQIKEQFEAIGATIGVRCVALVGGVDIAAQAVALARRPLHVVVATPGRIVDHLRTTKGFSIRHIAHLVLDEADRLLSLDFEEELHEIIRACGDVGATTSGSQQPRRITQLFSATMTHNVAKLQRAALVDPVRVEVGRQATTANQGGEDASNAAGTANAAAETTFDMPEHLVQSFLFVPMKDKEAYLTCLLDELGVGRGRRAGSTADGAAPSAAAPASGEMRSVLVFVRTCDGARRTCFLLRNLGLSACHLSGKMDQPKRIQALNQFKGGQRQVLVATDVASRGLDIPSVDAVVNFDVPQTAKDYVHRVGRTARAGRSGAAVTVVSQYDVEAYQKVERDLGIRLSKHDLGRTSGGEKAAVGAMHERVAEASRLAAHQVREEDNSKKGRKKRKNMASAGGGDDYDAVEALARDGARRVR</sequence>
<name>A0A830HUI7_9CHLO</name>
<evidence type="ECO:0000256" key="1">
    <source>
        <dbReference type="ARBA" id="ARBA00022741"/>
    </source>
</evidence>
<evidence type="ECO:0000256" key="7">
    <source>
        <dbReference type="SAM" id="MobiDB-lite"/>
    </source>
</evidence>
<dbReference type="PANTHER" id="PTHR47959:SF24">
    <property type="entry name" value="ATP-DEPENDENT RNA HELICASE"/>
    <property type="match status" value="1"/>
</dbReference>
<dbReference type="InterPro" id="IPR011545">
    <property type="entry name" value="DEAD/DEAH_box_helicase_dom"/>
</dbReference>
<dbReference type="PROSITE" id="PS00039">
    <property type="entry name" value="DEAD_ATP_HELICASE"/>
    <property type="match status" value="1"/>
</dbReference>
<dbReference type="SMART" id="SM00490">
    <property type="entry name" value="HELICc"/>
    <property type="match status" value="1"/>
</dbReference>
<feature type="domain" description="Helicase C-terminal" evidence="9">
    <location>
        <begin position="318"/>
        <end position="457"/>
    </location>
</feature>
<comment type="similarity">
    <text evidence="6">Belongs to the DEAD box helicase family.</text>
</comment>
<dbReference type="GO" id="GO:0005829">
    <property type="term" value="C:cytosol"/>
    <property type="evidence" value="ECO:0007669"/>
    <property type="project" value="TreeGrafter"/>
</dbReference>
<evidence type="ECO:0000259" key="8">
    <source>
        <dbReference type="PROSITE" id="PS51192"/>
    </source>
</evidence>
<dbReference type="Proteomes" id="UP000660262">
    <property type="component" value="Unassembled WGS sequence"/>
</dbReference>
<keyword evidence="1 6" id="KW-0547">Nucleotide-binding</keyword>
<dbReference type="Pfam" id="PF00271">
    <property type="entry name" value="Helicase_C"/>
    <property type="match status" value="1"/>
</dbReference>
<feature type="short sequence motif" description="Q motif" evidence="5">
    <location>
        <begin position="5"/>
        <end position="34"/>
    </location>
</feature>
<proteinExistence type="inferred from homology"/>
<evidence type="ECO:0000256" key="2">
    <source>
        <dbReference type="ARBA" id="ARBA00022801"/>
    </source>
</evidence>
<evidence type="ECO:0000256" key="6">
    <source>
        <dbReference type="RuleBase" id="RU000492"/>
    </source>
</evidence>
<dbReference type="InterPro" id="IPR050079">
    <property type="entry name" value="DEAD_box_RNA_helicase"/>
</dbReference>
<evidence type="ECO:0000313" key="11">
    <source>
        <dbReference type="EMBL" id="GHP08597.1"/>
    </source>
</evidence>
<comment type="caution">
    <text evidence="11">The sequence shown here is derived from an EMBL/GenBank/DDBJ whole genome shotgun (WGS) entry which is preliminary data.</text>
</comment>
<evidence type="ECO:0000313" key="12">
    <source>
        <dbReference type="Proteomes" id="UP000660262"/>
    </source>
</evidence>
<dbReference type="InterPro" id="IPR027417">
    <property type="entry name" value="P-loop_NTPase"/>
</dbReference>
<dbReference type="PANTHER" id="PTHR47959">
    <property type="entry name" value="ATP-DEPENDENT RNA HELICASE RHLE-RELATED"/>
    <property type="match status" value="1"/>
</dbReference>
<dbReference type="GO" id="GO:0005524">
    <property type="term" value="F:ATP binding"/>
    <property type="evidence" value="ECO:0007669"/>
    <property type="project" value="UniProtKB-KW"/>
</dbReference>
<dbReference type="GO" id="GO:0003676">
    <property type="term" value="F:nucleic acid binding"/>
    <property type="evidence" value="ECO:0007669"/>
    <property type="project" value="InterPro"/>
</dbReference>
<keyword evidence="3 6" id="KW-0347">Helicase</keyword>
<organism evidence="11 12">
    <name type="scientific">Pycnococcus provasolii</name>
    <dbReference type="NCBI Taxonomy" id="41880"/>
    <lineage>
        <taxon>Eukaryota</taxon>
        <taxon>Viridiplantae</taxon>
        <taxon>Chlorophyta</taxon>
        <taxon>Pseudoscourfieldiophyceae</taxon>
        <taxon>Pseudoscourfieldiales</taxon>
        <taxon>Pycnococcaceae</taxon>
        <taxon>Pycnococcus</taxon>
    </lineage>
</organism>
<evidence type="ECO:0000256" key="5">
    <source>
        <dbReference type="PROSITE-ProRule" id="PRU00552"/>
    </source>
</evidence>
<dbReference type="Gene3D" id="3.40.50.300">
    <property type="entry name" value="P-loop containing nucleotide triphosphate hydrolases"/>
    <property type="match status" value="2"/>
</dbReference>
<dbReference type="SMART" id="SM00487">
    <property type="entry name" value="DEXDc"/>
    <property type="match status" value="1"/>
</dbReference>
<protein>
    <recommendedName>
        <fullName evidence="13">RNA helicase</fullName>
    </recommendedName>
</protein>
<dbReference type="InterPro" id="IPR014014">
    <property type="entry name" value="RNA_helicase_DEAD_Q_motif"/>
</dbReference>
<dbReference type="InterPro" id="IPR014001">
    <property type="entry name" value="Helicase_ATP-bd"/>
</dbReference>
<dbReference type="Pfam" id="PF00270">
    <property type="entry name" value="DEAD"/>
    <property type="match status" value="1"/>
</dbReference>
<keyword evidence="4 6" id="KW-0067">ATP-binding</keyword>
<dbReference type="GO" id="GO:0016787">
    <property type="term" value="F:hydrolase activity"/>
    <property type="evidence" value="ECO:0007669"/>
    <property type="project" value="UniProtKB-KW"/>
</dbReference>
<feature type="domain" description="Helicase ATP-binding" evidence="8">
    <location>
        <begin position="37"/>
        <end position="236"/>
    </location>
</feature>
<keyword evidence="2 6" id="KW-0378">Hydrolase</keyword>
<evidence type="ECO:0008006" key="13">
    <source>
        <dbReference type="Google" id="ProtNLM"/>
    </source>
</evidence>
<dbReference type="InterPro" id="IPR000629">
    <property type="entry name" value="RNA-helicase_DEAD-box_CS"/>
</dbReference>